<dbReference type="GO" id="GO:0016491">
    <property type="term" value="F:oxidoreductase activity"/>
    <property type="evidence" value="ECO:0007669"/>
    <property type="project" value="InterPro"/>
</dbReference>
<dbReference type="Gene3D" id="3.40.109.10">
    <property type="entry name" value="NADH Oxidase"/>
    <property type="match status" value="1"/>
</dbReference>
<comment type="caution">
    <text evidence="1">The sequence shown here is derived from an EMBL/GenBank/DDBJ whole genome shotgun (WGS) entry which is preliminary data.</text>
</comment>
<dbReference type="AlphaFoldDB" id="A0A1A2YQL1"/>
<dbReference type="InterPro" id="IPR000415">
    <property type="entry name" value="Nitroreductase-like"/>
</dbReference>
<dbReference type="PANTHER" id="PTHR23026:SF123">
    <property type="entry name" value="NAD(P)H NITROREDUCTASE RV3131-RELATED"/>
    <property type="match status" value="1"/>
</dbReference>
<dbReference type="InterPro" id="IPR050627">
    <property type="entry name" value="Nitroreductase/BluB"/>
</dbReference>
<dbReference type="Proteomes" id="UP000093592">
    <property type="component" value="Unassembled WGS sequence"/>
</dbReference>
<dbReference type="PANTHER" id="PTHR23026">
    <property type="entry name" value="NADPH NITROREDUCTASE"/>
    <property type="match status" value="1"/>
</dbReference>
<dbReference type="RefSeq" id="WP_065016580.1">
    <property type="nucleotide sequence ID" value="NZ_LZKJ01000200.1"/>
</dbReference>
<dbReference type="OrthoDB" id="8156917at2"/>
<dbReference type="NCBIfam" id="NF047509">
    <property type="entry name" value="Rv3131_FMN_oxido"/>
    <property type="match status" value="1"/>
</dbReference>
<gene>
    <name evidence="1" type="ORF">A5707_10260</name>
</gene>
<proteinExistence type="predicted"/>
<reference evidence="2" key="1">
    <citation type="submission" date="2016-06" db="EMBL/GenBank/DDBJ databases">
        <authorList>
            <person name="Sutton G."/>
            <person name="Brinkac L."/>
            <person name="Sanka R."/>
            <person name="Adams M."/>
            <person name="Lau E."/>
            <person name="Sam S."/>
            <person name="Sreng N."/>
            <person name="Him V."/>
            <person name="Kerleguer A."/>
            <person name="Cheng S."/>
        </authorList>
    </citation>
    <scope>NUCLEOTIDE SEQUENCE [LARGE SCALE GENOMIC DNA]</scope>
    <source>
        <strain evidence="2">E861</strain>
    </source>
</reference>
<name>A0A1A2YQL1_9MYCO</name>
<accession>A0A1A2YQL1</accession>
<protein>
    <submittedName>
        <fullName evidence="1">NAD(P)H nitroreductase</fullName>
    </submittedName>
</protein>
<dbReference type="SUPFAM" id="SSF55469">
    <property type="entry name" value="FMN-dependent nitroreductase-like"/>
    <property type="match status" value="2"/>
</dbReference>
<organism evidence="1 2">
    <name type="scientific">Mycobacterium kyorinense</name>
    <dbReference type="NCBI Taxonomy" id="487514"/>
    <lineage>
        <taxon>Bacteria</taxon>
        <taxon>Bacillati</taxon>
        <taxon>Actinomycetota</taxon>
        <taxon>Actinomycetes</taxon>
        <taxon>Mycobacteriales</taxon>
        <taxon>Mycobacteriaceae</taxon>
        <taxon>Mycobacterium</taxon>
    </lineage>
</organism>
<sequence>MPATMVETEIIKGAVRTACRAPSLHNSQPWQWTLTSIGELQLFLDSSRVLPSDRSGREAVISCGAALGHLRVAMAATGWQAIVERFPNPNNPYHLASVHFVPMDFVTDGHHRRAGAIGERRSDRLPFAPPANWESFEPVLRNAIDRDDVRLDVLSDDVRSRLAQASQFTESLRLYDSNYHSELARWTAPFEFSEGIPYSSLVSVAERDRVDVGRVFPAAHHHERRTEIPEDHATVLVLSTDTDTRRDALATGEVLSTVLLESTMAGFATCPLTHFTELRVTREIVGRLVGDDDIVPQILVRVGLAPTVEQAPPPTPRRPLADVFQIASDRN</sequence>
<evidence type="ECO:0000313" key="2">
    <source>
        <dbReference type="Proteomes" id="UP000093592"/>
    </source>
</evidence>
<dbReference type="EMBL" id="LZKJ01000200">
    <property type="protein sequence ID" value="OBI40290.1"/>
    <property type="molecule type" value="Genomic_DNA"/>
</dbReference>
<evidence type="ECO:0000313" key="1">
    <source>
        <dbReference type="EMBL" id="OBI40290.1"/>
    </source>
</evidence>